<name>A0ABS2WLM9_9BACL</name>
<gene>
    <name evidence="1" type="ORF">JQC72_13105</name>
</gene>
<protein>
    <submittedName>
        <fullName evidence="1">Uncharacterized protein</fullName>
    </submittedName>
</protein>
<reference evidence="1" key="1">
    <citation type="journal article" date="2024" name="Int. J. Syst. Evol. Microbiol.">
        <title>Polycladomyces zharkentensis sp. nov., a novel thermophilic cellulose- and starch-degrading member of the Bacillota from a geothermal aquifer in Kazakhstan.</title>
        <authorList>
            <person name="Mashzhan A."/>
            <person name="Kistaubayeva A."/>
            <person name="Javier-Lopez R."/>
            <person name="Bissenova U."/>
            <person name="Bissenbay A."/>
            <person name="Birkeland N.K."/>
        </authorList>
    </citation>
    <scope>NUCLEOTIDE SEQUENCE</scope>
    <source>
        <strain evidence="1">ZKZ2T</strain>
    </source>
</reference>
<dbReference type="Proteomes" id="UP001177120">
    <property type="component" value="Unassembled WGS sequence"/>
</dbReference>
<keyword evidence="2" id="KW-1185">Reference proteome</keyword>
<comment type="caution">
    <text evidence="1">The sequence shown here is derived from an EMBL/GenBank/DDBJ whole genome shotgun (WGS) entry which is preliminary data.</text>
</comment>
<organism evidence="1 2">
    <name type="scientific">Polycladomyces zharkentensis</name>
    <dbReference type="NCBI Taxonomy" id="2807616"/>
    <lineage>
        <taxon>Bacteria</taxon>
        <taxon>Bacillati</taxon>
        <taxon>Bacillota</taxon>
        <taxon>Bacilli</taxon>
        <taxon>Bacillales</taxon>
        <taxon>Thermoactinomycetaceae</taxon>
        <taxon>Polycladomyces</taxon>
    </lineage>
</organism>
<proteinExistence type="predicted"/>
<accession>A0ABS2WLM9</accession>
<evidence type="ECO:0000313" key="2">
    <source>
        <dbReference type="Proteomes" id="UP001177120"/>
    </source>
</evidence>
<dbReference type="RefSeq" id="WP_205496388.1">
    <property type="nucleotide sequence ID" value="NZ_JAFHAP010000011.1"/>
</dbReference>
<dbReference type="EMBL" id="JAFHAP010000011">
    <property type="protein sequence ID" value="MBN2910438.1"/>
    <property type="molecule type" value="Genomic_DNA"/>
</dbReference>
<evidence type="ECO:0000313" key="1">
    <source>
        <dbReference type="EMBL" id="MBN2910438.1"/>
    </source>
</evidence>
<sequence>MRPGGKDQRMSDGLAMMAKLFRGSSPNGVTMKKEANTYVLKFDLQVLKANKSYESYIKKQIKSELDLAQDEHPNGAKLKKEQIQFHTFKDTYRINASTFRFLGGELDYEASVPLPTEPC</sequence>